<dbReference type="AlphaFoldDB" id="A0A9P6T1N5"/>
<gene>
    <name evidence="1" type="ORF">BGZ80_007098</name>
</gene>
<dbReference type="Proteomes" id="UP000703661">
    <property type="component" value="Unassembled WGS sequence"/>
</dbReference>
<evidence type="ECO:0000313" key="2">
    <source>
        <dbReference type="Proteomes" id="UP000703661"/>
    </source>
</evidence>
<protein>
    <submittedName>
        <fullName evidence="1">Uncharacterized protein</fullName>
    </submittedName>
</protein>
<keyword evidence="2" id="KW-1185">Reference proteome</keyword>
<sequence>MSFLRVVLPKFLRSASTQQLNTLRDQYGDLPYDEMREAMDLIYTTEAVSFLEKKADVQALKVLERIKTKVRNVALEEAKNAGITCDVQGNIIAIQNSIERGLTKKWRKEVLAFYDLSDDDFAELKELHRKRNRIEHPNIEERDVVEILEEWRRERNRNKEK</sequence>
<comment type="caution">
    <text evidence="1">The sequence shown here is derived from an EMBL/GenBank/DDBJ whole genome shotgun (WGS) entry which is preliminary data.</text>
</comment>
<reference evidence="1" key="1">
    <citation type="journal article" date="2020" name="Fungal Divers.">
        <title>Resolving the Mortierellaceae phylogeny through synthesis of multi-gene phylogenetics and phylogenomics.</title>
        <authorList>
            <person name="Vandepol N."/>
            <person name="Liber J."/>
            <person name="Desiro A."/>
            <person name="Na H."/>
            <person name="Kennedy M."/>
            <person name="Barry K."/>
            <person name="Grigoriev I.V."/>
            <person name="Miller A.N."/>
            <person name="O'Donnell K."/>
            <person name="Stajich J.E."/>
            <person name="Bonito G."/>
        </authorList>
    </citation>
    <scope>NUCLEOTIDE SEQUENCE</scope>
    <source>
        <strain evidence="1">NRRL 2769</strain>
    </source>
</reference>
<proteinExistence type="predicted"/>
<evidence type="ECO:0000313" key="1">
    <source>
        <dbReference type="EMBL" id="KAG0018487.1"/>
    </source>
</evidence>
<accession>A0A9P6T1N5</accession>
<name>A0A9P6T1N5_9FUNG</name>
<dbReference type="EMBL" id="JAAAID010000358">
    <property type="protein sequence ID" value="KAG0018487.1"/>
    <property type="molecule type" value="Genomic_DNA"/>
</dbReference>
<organism evidence="1 2">
    <name type="scientific">Entomortierella chlamydospora</name>
    <dbReference type="NCBI Taxonomy" id="101097"/>
    <lineage>
        <taxon>Eukaryota</taxon>
        <taxon>Fungi</taxon>
        <taxon>Fungi incertae sedis</taxon>
        <taxon>Mucoromycota</taxon>
        <taxon>Mortierellomycotina</taxon>
        <taxon>Mortierellomycetes</taxon>
        <taxon>Mortierellales</taxon>
        <taxon>Mortierellaceae</taxon>
        <taxon>Entomortierella</taxon>
    </lineage>
</organism>